<sequence>MKGNRGGEGIPHELLNLNLSLSLAPLQPLFKWVSADCVEVMAEWIELWL</sequence>
<name>A0A2N9G545_FAGSY</name>
<dbReference type="AlphaFoldDB" id="A0A2N9G545"/>
<organism evidence="1">
    <name type="scientific">Fagus sylvatica</name>
    <name type="common">Beechnut</name>
    <dbReference type="NCBI Taxonomy" id="28930"/>
    <lineage>
        <taxon>Eukaryota</taxon>
        <taxon>Viridiplantae</taxon>
        <taxon>Streptophyta</taxon>
        <taxon>Embryophyta</taxon>
        <taxon>Tracheophyta</taxon>
        <taxon>Spermatophyta</taxon>
        <taxon>Magnoliopsida</taxon>
        <taxon>eudicotyledons</taxon>
        <taxon>Gunneridae</taxon>
        <taxon>Pentapetalae</taxon>
        <taxon>rosids</taxon>
        <taxon>fabids</taxon>
        <taxon>Fagales</taxon>
        <taxon>Fagaceae</taxon>
        <taxon>Fagus</taxon>
    </lineage>
</organism>
<evidence type="ECO:0000313" key="1">
    <source>
        <dbReference type="EMBL" id="SPC94271.1"/>
    </source>
</evidence>
<reference evidence="1" key="1">
    <citation type="submission" date="2018-02" db="EMBL/GenBank/DDBJ databases">
        <authorList>
            <person name="Cohen D.B."/>
            <person name="Kent A.D."/>
        </authorList>
    </citation>
    <scope>NUCLEOTIDE SEQUENCE</scope>
</reference>
<protein>
    <submittedName>
        <fullName evidence="1">Uncharacterized protein</fullName>
    </submittedName>
</protein>
<gene>
    <name evidence="1" type="ORF">FSB_LOCUS22153</name>
</gene>
<accession>A0A2N9G545</accession>
<dbReference type="EMBL" id="OIVN01001465">
    <property type="protein sequence ID" value="SPC94271.1"/>
    <property type="molecule type" value="Genomic_DNA"/>
</dbReference>
<proteinExistence type="predicted"/>